<accession>A0A2S8A6Z4</accession>
<evidence type="ECO:0000313" key="2">
    <source>
        <dbReference type="Proteomes" id="UP000238042"/>
    </source>
</evidence>
<sequence length="270" mass="31889">MKKLLGIAYSMCWFLFQNCQQFKIPEIEQISNPVNLSKAENKWKNLNLYYIKYVGDNLSKIEMDSTYFNYEDFLWHKDSDSTIAKSIYDKDKGYSIVLNKRICPADSSNMVIKIDRNQVVTGGYLKSKYDVRYYDSNWLKCEAYPLAIINKRKKDTIDISIYSDYIPIIVEALDMDEVWKPIEKLRTYREDIDRGDDKKIVLLPKQILISTVPIYTGNFKTKLRVCYISENNKTCSSPYPGSIDRSQFFEVPQIPYSKFYKELSDQWLHF</sequence>
<dbReference type="RefSeq" id="WP_105247519.1">
    <property type="nucleotide sequence ID" value="NZ_PSZM01000046.1"/>
</dbReference>
<reference evidence="1 2" key="1">
    <citation type="submission" date="2018-02" db="EMBL/GenBank/DDBJ databases">
        <title>Genome sequences of Apibacter spp., gut symbionts of Asian honey bees.</title>
        <authorList>
            <person name="Kwong W.K."/>
            <person name="Steele M.I."/>
            <person name="Moran N.A."/>
        </authorList>
    </citation>
    <scope>NUCLEOTIDE SEQUENCE [LARGE SCALE GENOMIC DNA]</scope>
    <source>
        <strain evidence="2">wkB301</strain>
    </source>
</reference>
<dbReference type="OrthoDB" id="679755at2"/>
<proteinExistence type="predicted"/>
<evidence type="ECO:0000313" key="1">
    <source>
        <dbReference type="EMBL" id="PQL90329.1"/>
    </source>
</evidence>
<dbReference type="Proteomes" id="UP000238042">
    <property type="component" value="Unassembled WGS sequence"/>
</dbReference>
<comment type="caution">
    <text evidence="1">The sequence shown here is derived from an EMBL/GenBank/DDBJ whole genome shotgun (WGS) entry which is preliminary data.</text>
</comment>
<dbReference type="EMBL" id="PSZM01000046">
    <property type="protein sequence ID" value="PQL90329.1"/>
    <property type="molecule type" value="Genomic_DNA"/>
</dbReference>
<dbReference type="AlphaFoldDB" id="A0A2S8A6Z4"/>
<name>A0A2S8A6Z4_9FLAO</name>
<protein>
    <submittedName>
        <fullName evidence="1">Uncharacterized protein</fullName>
    </submittedName>
</protein>
<organism evidence="1 2">
    <name type="scientific">Apibacter adventoris</name>
    <dbReference type="NCBI Taxonomy" id="1679466"/>
    <lineage>
        <taxon>Bacteria</taxon>
        <taxon>Pseudomonadati</taxon>
        <taxon>Bacteroidota</taxon>
        <taxon>Flavobacteriia</taxon>
        <taxon>Flavobacteriales</taxon>
        <taxon>Weeksellaceae</taxon>
        <taxon>Apibacter</taxon>
    </lineage>
</organism>
<gene>
    <name evidence="1" type="ORF">C4S77_10545</name>
</gene>
<keyword evidence="2" id="KW-1185">Reference proteome</keyword>